<gene>
    <name evidence="2" type="ORF">CHA01nite_38710</name>
</gene>
<protein>
    <submittedName>
        <fullName evidence="2">SMI1/KNR4 family protein</fullName>
    </submittedName>
</protein>
<evidence type="ECO:0000259" key="1">
    <source>
        <dbReference type="SMART" id="SM00860"/>
    </source>
</evidence>
<dbReference type="InterPro" id="IPR037883">
    <property type="entry name" value="Knr4/Smi1-like_sf"/>
</dbReference>
<dbReference type="Gene3D" id="3.40.1580.10">
    <property type="entry name" value="SMI1/KNR4-like"/>
    <property type="match status" value="1"/>
</dbReference>
<dbReference type="SUPFAM" id="SSF160631">
    <property type="entry name" value="SMI1/KNR4-like"/>
    <property type="match status" value="1"/>
</dbReference>
<proteinExistence type="predicted"/>
<reference evidence="2 3" key="1">
    <citation type="submission" date="2019-07" db="EMBL/GenBank/DDBJ databases">
        <title>Whole genome shotgun sequence of Chryseobacterium hagamense NBRC 105253.</title>
        <authorList>
            <person name="Hosoyama A."/>
            <person name="Uohara A."/>
            <person name="Ohji S."/>
            <person name="Ichikawa N."/>
        </authorList>
    </citation>
    <scope>NUCLEOTIDE SEQUENCE [LARGE SCALE GENOMIC DNA]</scope>
    <source>
        <strain evidence="2 3">NBRC 105253</strain>
    </source>
</reference>
<feature type="domain" description="Knr4/Smi1-like" evidence="1">
    <location>
        <begin position="10"/>
        <end position="131"/>
    </location>
</feature>
<dbReference type="InterPro" id="IPR018958">
    <property type="entry name" value="Knr4/Smi1-like_dom"/>
</dbReference>
<dbReference type="Pfam" id="PF09346">
    <property type="entry name" value="SMI1_KNR4"/>
    <property type="match status" value="1"/>
</dbReference>
<dbReference type="EMBL" id="BJYJ01000050">
    <property type="protein sequence ID" value="GEN78131.1"/>
    <property type="molecule type" value="Genomic_DNA"/>
</dbReference>
<dbReference type="SMART" id="SM00860">
    <property type="entry name" value="SMI1_KNR4"/>
    <property type="match status" value="1"/>
</dbReference>
<dbReference type="OrthoDB" id="6637351at2"/>
<dbReference type="AlphaFoldDB" id="A0A511YSF5"/>
<accession>A0A511YSF5</accession>
<name>A0A511YSF5_9FLAO</name>
<sequence>MNQFILTKQSVTEAELSLFEQEIGLNLPDSYKKHILKYNGGSPEKDCFKGAQIAHFYSIKYGKSPLEKSYNRIKNLLPNKFLNFAYDGGGNPFCLDLSNSSNYGKVYYCPMDMGEVEPEFLADSFQEFMDGLTEDCDY</sequence>
<dbReference type="Proteomes" id="UP000321863">
    <property type="component" value="Unassembled WGS sequence"/>
</dbReference>
<organism evidence="2 3">
    <name type="scientific">Chryseobacterium hagamense</name>
    <dbReference type="NCBI Taxonomy" id="395935"/>
    <lineage>
        <taxon>Bacteria</taxon>
        <taxon>Pseudomonadati</taxon>
        <taxon>Bacteroidota</taxon>
        <taxon>Flavobacteriia</taxon>
        <taxon>Flavobacteriales</taxon>
        <taxon>Weeksellaceae</taxon>
        <taxon>Chryseobacterium group</taxon>
        <taxon>Chryseobacterium</taxon>
    </lineage>
</organism>
<evidence type="ECO:0000313" key="3">
    <source>
        <dbReference type="Proteomes" id="UP000321863"/>
    </source>
</evidence>
<dbReference type="RefSeq" id="WP_146944558.1">
    <property type="nucleotide sequence ID" value="NZ_BJYJ01000050.1"/>
</dbReference>
<keyword evidence="3" id="KW-1185">Reference proteome</keyword>
<comment type="caution">
    <text evidence="2">The sequence shown here is derived from an EMBL/GenBank/DDBJ whole genome shotgun (WGS) entry which is preliminary data.</text>
</comment>
<evidence type="ECO:0000313" key="2">
    <source>
        <dbReference type="EMBL" id="GEN78131.1"/>
    </source>
</evidence>